<feature type="region of interest" description="Disordered" evidence="7">
    <location>
        <begin position="777"/>
        <end position="965"/>
    </location>
</feature>
<feature type="compositionally biased region" description="Low complexity" evidence="7">
    <location>
        <begin position="386"/>
        <end position="418"/>
    </location>
</feature>
<feature type="region of interest" description="Disordered" evidence="7">
    <location>
        <begin position="188"/>
        <end position="232"/>
    </location>
</feature>
<dbReference type="InterPro" id="IPR023214">
    <property type="entry name" value="HAD_sf"/>
</dbReference>
<gene>
    <name evidence="10" type="ORF">PNOK_0208200</name>
</gene>
<comment type="function">
    <text evidence="6">This promotes the activity of RNA polymerase II.</text>
</comment>
<dbReference type="SMART" id="SM00577">
    <property type="entry name" value="CPDc"/>
    <property type="match status" value="1"/>
</dbReference>
<dbReference type="OrthoDB" id="10249888at2759"/>
<dbReference type="Pfam" id="PF12738">
    <property type="entry name" value="PTCB-BRCT"/>
    <property type="match status" value="1"/>
</dbReference>
<dbReference type="FunCoup" id="A0A286URM4">
    <property type="interactions" value="315"/>
</dbReference>
<sequence length="965" mass="106584">MSSETEIFFPDTLPFPLTVRALLVHPTGPVRVSQRILNYSFVYQPVGAPPETRFGSWDATFDGELKDWNVKVGDRITRDRVKSRHALRIIEPCKHGMQFNGLCALCGMDVTNLDYTGRAESSRATIQMTHSASGPTVSLEEAQRLEKETAQHLLKARKLSLIVDLDQTIVHATVDPTVGDWISEGENWEERQRRRIEKKATKTNTPEDDDSGSSDSSDESEDEVNPNWEALKDVKKFRLPPDNFSAPRSRWKEAQRGIQNDGCQYYVKPRPGWQDFLSSIAEKYEMHVYTMGTRAYAEEVCAAIDPDGRIFGGRILSRDESGSLTQKSLRRLFPCDTSMVVIIDDRADVWEWSPNLIKVIPYDFFVGIGDINSTFLPKVDALGGSSISQAPPPSASSGSGSESATPKSTPSSAPSNSEDGSNEVDAEGSNGRPSAVKKEMITQNTIALDAQMKERPLAKKQEQLESDDEGLGDENNEVSTEPKNDESQNGNGTQPSPSEHVKAKHHRKALLKNDDDELQRVGKLLNEVHTRFYNAYDNRLPEINRRRKSLSHREVPYDVKYIIPSIRKETFKDVHILFSGVIPTNMRIEHESTEIWRMARAFGATCHKELTKEVTHVVTSKRGTQKVEKAKTMEGVIVVWFQWFTDSVAQWRRLDEDHYALDDDNTKQESNSPLLEASSPPSDPNAISTDTDPEGLVGEGDADGDLDDDLEDSLSSDPSLRQINVGAGTGIGLGISIPETDPDPEIVEDVGSENGADGVLNLDEVNWQDVNDEVEAAMMESDSEDGEEGGDDTRSVGSASARSTNASEDESMGEDDLGSLPPTPHRARKRQRSVTPSESSYGGRDIEKELLRSPLAKRKKIAADRSGTSKLKLTLSVGDLEATDEVEEDNDSYPNTPIRGRGNGSRRSSKVGSRQGSRAGSRNGSAVSAGSQGSYEDDDENELLSEEGEEIDDDFLAREMEAELG</sequence>
<comment type="catalytic activity">
    <reaction evidence="4 6">
        <text>O-phospho-L-seryl-[protein] + H2O = L-seryl-[protein] + phosphate</text>
        <dbReference type="Rhea" id="RHEA:20629"/>
        <dbReference type="Rhea" id="RHEA-COMP:9863"/>
        <dbReference type="Rhea" id="RHEA-COMP:11604"/>
        <dbReference type="ChEBI" id="CHEBI:15377"/>
        <dbReference type="ChEBI" id="CHEBI:29999"/>
        <dbReference type="ChEBI" id="CHEBI:43474"/>
        <dbReference type="ChEBI" id="CHEBI:83421"/>
        <dbReference type="EC" id="3.1.3.16"/>
    </reaction>
</comment>
<feature type="compositionally biased region" description="Acidic residues" evidence="7">
    <location>
        <begin position="700"/>
        <end position="714"/>
    </location>
</feature>
<proteinExistence type="predicted"/>
<dbReference type="PANTHER" id="PTHR23081:SF36">
    <property type="entry name" value="RNA POLYMERASE II SUBUNIT A C-TERMINAL DOMAIN PHOSPHATASE"/>
    <property type="match status" value="1"/>
</dbReference>
<accession>A0A286URM4</accession>
<feature type="compositionally biased region" description="Acidic residues" evidence="7">
    <location>
        <begin position="777"/>
        <end position="790"/>
    </location>
</feature>
<dbReference type="AlphaFoldDB" id="A0A286URM4"/>
<dbReference type="SUPFAM" id="SSF52113">
    <property type="entry name" value="BRCT domain"/>
    <property type="match status" value="1"/>
</dbReference>
<dbReference type="GO" id="GO:0008420">
    <property type="term" value="F:RNA polymerase II CTD heptapeptide repeat phosphatase activity"/>
    <property type="evidence" value="ECO:0007669"/>
    <property type="project" value="UniProtKB-UniRule"/>
</dbReference>
<dbReference type="EMBL" id="NBII01000002">
    <property type="protein sequence ID" value="PAV22125.1"/>
    <property type="molecule type" value="Genomic_DNA"/>
</dbReference>
<dbReference type="InterPro" id="IPR036412">
    <property type="entry name" value="HAD-like_sf"/>
</dbReference>
<comment type="catalytic activity">
    <reaction evidence="5 6">
        <text>O-phospho-L-threonyl-[protein] + H2O = L-threonyl-[protein] + phosphate</text>
        <dbReference type="Rhea" id="RHEA:47004"/>
        <dbReference type="Rhea" id="RHEA-COMP:11060"/>
        <dbReference type="Rhea" id="RHEA-COMP:11605"/>
        <dbReference type="ChEBI" id="CHEBI:15377"/>
        <dbReference type="ChEBI" id="CHEBI:30013"/>
        <dbReference type="ChEBI" id="CHEBI:43474"/>
        <dbReference type="ChEBI" id="CHEBI:61977"/>
        <dbReference type="EC" id="3.1.3.16"/>
    </reaction>
</comment>
<keyword evidence="2 6" id="KW-0378">Hydrolase</keyword>
<keyword evidence="11" id="KW-1185">Reference proteome</keyword>
<feature type="compositionally biased region" description="Acidic residues" evidence="7">
    <location>
        <begin position="807"/>
        <end position="817"/>
    </location>
</feature>
<dbReference type="SMART" id="SM00292">
    <property type="entry name" value="BRCT"/>
    <property type="match status" value="1"/>
</dbReference>
<evidence type="ECO:0000259" key="8">
    <source>
        <dbReference type="PROSITE" id="PS50172"/>
    </source>
</evidence>
<dbReference type="InterPro" id="IPR036420">
    <property type="entry name" value="BRCT_dom_sf"/>
</dbReference>
<evidence type="ECO:0000256" key="4">
    <source>
        <dbReference type="ARBA" id="ARBA00047761"/>
    </source>
</evidence>
<dbReference type="InterPro" id="IPR004274">
    <property type="entry name" value="FCP1_dom"/>
</dbReference>
<evidence type="ECO:0000256" key="7">
    <source>
        <dbReference type="SAM" id="MobiDB-lite"/>
    </source>
</evidence>
<evidence type="ECO:0000256" key="3">
    <source>
        <dbReference type="ARBA" id="ARBA00023242"/>
    </source>
</evidence>
<feature type="compositionally biased region" description="Acidic residues" evidence="7">
    <location>
        <begin position="881"/>
        <end position="891"/>
    </location>
</feature>
<dbReference type="InParanoid" id="A0A286URM4"/>
<dbReference type="Gene3D" id="3.40.50.1000">
    <property type="entry name" value="HAD superfamily/HAD-like"/>
    <property type="match status" value="1"/>
</dbReference>
<dbReference type="Proteomes" id="UP000217199">
    <property type="component" value="Unassembled WGS sequence"/>
</dbReference>
<evidence type="ECO:0000256" key="6">
    <source>
        <dbReference type="RuleBase" id="RU366066"/>
    </source>
</evidence>
<dbReference type="PROSITE" id="PS50172">
    <property type="entry name" value="BRCT"/>
    <property type="match status" value="1"/>
</dbReference>
<keyword evidence="3 6" id="KW-0539">Nucleus</keyword>
<feature type="region of interest" description="Disordered" evidence="7">
    <location>
        <begin position="663"/>
        <end position="761"/>
    </location>
</feature>
<feature type="compositionally biased region" description="Polar residues" evidence="7">
    <location>
        <begin position="487"/>
        <end position="497"/>
    </location>
</feature>
<dbReference type="CDD" id="cd07521">
    <property type="entry name" value="HAD_FCP1-like"/>
    <property type="match status" value="1"/>
</dbReference>
<dbReference type="PROSITE" id="PS50969">
    <property type="entry name" value="FCP1"/>
    <property type="match status" value="1"/>
</dbReference>
<dbReference type="InterPro" id="IPR039189">
    <property type="entry name" value="Fcp1"/>
</dbReference>
<feature type="domain" description="FCP1 homology" evidence="9">
    <location>
        <begin position="154"/>
        <end position="382"/>
    </location>
</feature>
<organism evidence="10 11">
    <name type="scientific">Pyrrhoderma noxium</name>
    <dbReference type="NCBI Taxonomy" id="2282107"/>
    <lineage>
        <taxon>Eukaryota</taxon>
        <taxon>Fungi</taxon>
        <taxon>Dikarya</taxon>
        <taxon>Basidiomycota</taxon>
        <taxon>Agaricomycotina</taxon>
        <taxon>Agaricomycetes</taxon>
        <taxon>Hymenochaetales</taxon>
        <taxon>Hymenochaetaceae</taxon>
        <taxon>Pyrrhoderma</taxon>
    </lineage>
</organism>
<dbReference type="EC" id="3.1.3.16" evidence="6"/>
<evidence type="ECO:0000256" key="1">
    <source>
        <dbReference type="ARBA" id="ARBA00004123"/>
    </source>
</evidence>
<feature type="compositionally biased region" description="Polar residues" evidence="7">
    <location>
        <begin position="795"/>
        <end position="806"/>
    </location>
</feature>
<evidence type="ECO:0000259" key="9">
    <source>
        <dbReference type="PROSITE" id="PS50969"/>
    </source>
</evidence>
<feature type="compositionally biased region" description="Polar residues" evidence="7">
    <location>
        <begin position="920"/>
        <end position="934"/>
    </location>
</feature>
<dbReference type="Pfam" id="PF03031">
    <property type="entry name" value="NIF"/>
    <property type="match status" value="1"/>
</dbReference>
<dbReference type="Gene3D" id="3.40.50.10190">
    <property type="entry name" value="BRCT domain"/>
    <property type="match status" value="1"/>
</dbReference>
<feature type="compositionally biased region" description="Basic and acidic residues" evidence="7">
    <location>
        <begin position="451"/>
        <end position="463"/>
    </location>
</feature>
<dbReference type="GO" id="GO:0005634">
    <property type="term" value="C:nucleus"/>
    <property type="evidence" value="ECO:0007669"/>
    <property type="project" value="UniProtKB-SubCell"/>
</dbReference>
<dbReference type="InterPro" id="IPR011947">
    <property type="entry name" value="FCP1_euk"/>
</dbReference>
<dbReference type="NCBIfam" id="TIGR02250">
    <property type="entry name" value="FCP1_euk"/>
    <property type="match status" value="1"/>
</dbReference>
<evidence type="ECO:0000256" key="5">
    <source>
        <dbReference type="ARBA" id="ARBA00048336"/>
    </source>
</evidence>
<evidence type="ECO:0000256" key="2">
    <source>
        <dbReference type="ARBA" id="ARBA00022801"/>
    </source>
</evidence>
<protein>
    <recommendedName>
        <fullName evidence="6">RNA polymerase II subunit A C-terminal domain phosphatase</fullName>
        <ecNumber evidence="6">3.1.3.16</ecNumber>
    </recommendedName>
</protein>
<dbReference type="InterPro" id="IPR001357">
    <property type="entry name" value="BRCT_dom"/>
</dbReference>
<feature type="compositionally biased region" description="Acidic residues" evidence="7">
    <location>
        <begin position="206"/>
        <end position="224"/>
    </location>
</feature>
<feature type="compositionally biased region" description="Acidic residues" evidence="7">
    <location>
        <begin position="740"/>
        <end position="751"/>
    </location>
</feature>
<feature type="region of interest" description="Disordered" evidence="7">
    <location>
        <begin position="386"/>
        <end position="515"/>
    </location>
</feature>
<evidence type="ECO:0000313" key="11">
    <source>
        <dbReference type="Proteomes" id="UP000217199"/>
    </source>
</evidence>
<dbReference type="SUPFAM" id="SSF56784">
    <property type="entry name" value="HAD-like"/>
    <property type="match status" value="1"/>
</dbReference>
<dbReference type="STRING" id="2282107.A0A286URM4"/>
<feature type="domain" description="BRCT" evidence="8">
    <location>
        <begin position="566"/>
        <end position="661"/>
    </location>
</feature>
<comment type="caution">
    <text evidence="10">The sequence shown here is derived from an EMBL/GenBank/DDBJ whole genome shotgun (WGS) entry which is preliminary data.</text>
</comment>
<feature type="compositionally biased region" description="Acidic residues" evidence="7">
    <location>
        <begin position="464"/>
        <end position="476"/>
    </location>
</feature>
<reference evidence="10 11" key="1">
    <citation type="journal article" date="2017" name="Mol. Ecol.">
        <title>Comparative and population genomic landscape of Phellinus noxius: A hypervariable fungus causing root rot in trees.</title>
        <authorList>
            <person name="Chung C.L."/>
            <person name="Lee T.J."/>
            <person name="Akiba M."/>
            <person name="Lee H.H."/>
            <person name="Kuo T.H."/>
            <person name="Liu D."/>
            <person name="Ke H.M."/>
            <person name="Yokoi T."/>
            <person name="Roa M.B."/>
            <person name="Lu M.J."/>
            <person name="Chang Y.Y."/>
            <person name="Ann P.J."/>
            <person name="Tsai J.N."/>
            <person name="Chen C.Y."/>
            <person name="Tzean S.S."/>
            <person name="Ota Y."/>
            <person name="Hattori T."/>
            <person name="Sahashi N."/>
            <person name="Liou R.F."/>
            <person name="Kikuchi T."/>
            <person name="Tsai I.J."/>
        </authorList>
    </citation>
    <scope>NUCLEOTIDE SEQUENCE [LARGE SCALE GENOMIC DNA]</scope>
    <source>
        <strain evidence="10 11">FFPRI411160</strain>
    </source>
</reference>
<feature type="compositionally biased region" description="Basic and acidic residues" evidence="7">
    <location>
        <begin position="955"/>
        <end position="965"/>
    </location>
</feature>
<comment type="subcellular location">
    <subcellularLocation>
        <location evidence="1 6">Nucleus</location>
    </subcellularLocation>
</comment>
<name>A0A286URM4_9AGAM</name>
<feature type="compositionally biased region" description="Acidic residues" evidence="7">
    <location>
        <begin position="935"/>
        <end position="954"/>
    </location>
</feature>
<evidence type="ECO:0000313" key="10">
    <source>
        <dbReference type="EMBL" id="PAV22125.1"/>
    </source>
</evidence>
<dbReference type="CDD" id="cd17729">
    <property type="entry name" value="BRCT_CTDP1"/>
    <property type="match status" value="1"/>
</dbReference>
<dbReference type="PANTHER" id="PTHR23081">
    <property type="entry name" value="RNA POLYMERASE II CTD PHOSPHATASE"/>
    <property type="match status" value="1"/>
</dbReference>